<reference evidence="3 4" key="1">
    <citation type="submission" date="2016-10" db="EMBL/GenBank/DDBJ databases">
        <title>Complete Genome Sequence of Peptococcaceae strain DCMF.</title>
        <authorList>
            <person name="Edwards R.J."/>
            <person name="Holland S.I."/>
            <person name="Deshpande N.P."/>
            <person name="Wong Y.K."/>
            <person name="Ertan H."/>
            <person name="Manefield M."/>
            <person name="Russell T.L."/>
            <person name="Lee M.J."/>
        </authorList>
    </citation>
    <scope>NUCLEOTIDE SEQUENCE [LARGE SCALE GENOMIC DNA]</scope>
    <source>
        <strain evidence="3 4">DCMF</strain>
    </source>
</reference>
<dbReference type="EMBL" id="CP017634">
    <property type="protein sequence ID" value="ATW25592.1"/>
    <property type="molecule type" value="Genomic_DNA"/>
</dbReference>
<evidence type="ECO:0000313" key="3">
    <source>
        <dbReference type="EMBL" id="ATW25592.1"/>
    </source>
</evidence>
<dbReference type="PROSITE" id="PS51257">
    <property type="entry name" value="PROKAR_LIPOPROTEIN"/>
    <property type="match status" value="1"/>
</dbReference>
<accession>A0A3G1KSY5</accession>
<feature type="signal peptide" evidence="2">
    <location>
        <begin position="1"/>
        <end position="23"/>
    </location>
</feature>
<feature type="region of interest" description="Disordered" evidence="1">
    <location>
        <begin position="119"/>
        <end position="141"/>
    </location>
</feature>
<evidence type="ECO:0000256" key="1">
    <source>
        <dbReference type="SAM" id="MobiDB-lite"/>
    </source>
</evidence>
<evidence type="ECO:0000256" key="2">
    <source>
        <dbReference type="SAM" id="SignalP"/>
    </source>
</evidence>
<dbReference type="Proteomes" id="UP000323521">
    <property type="component" value="Chromosome"/>
</dbReference>
<organism evidence="3 4">
    <name type="scientific">Formimonas warabiya</name>
    <dbReference type="NCBI Taxonomy" id="1761012"/>
    <lineage>
        <taxon>Bacteria</taxon>
        <taxon>Bacillati</taxon>
        <taxon>Bacillota</taxon>
        <taxon>Clostridia</taxon>
        <taxon>Eubacteriales</taxon>
        <taxon>Peptococcaceae</taxon>
        <taxon>Candidatus Formimonas</taxon>
    </lineage>
</organism>
<dbReference type="AlphaFoldDB" id="A0A3G1KSY5"/>
<gene>
    <name evidence="3" type="ORF">DCMF_13240</name>
</gene>
<dbReference type="RefSeq" id="WP_148134848.1">
    <property type="nucleotide sequence ID" value="NZ_CP017634.1"/>
</dbReference>
<proteinExistence type="predicted"/>
<keyword evidence="4" id="KW-1185">Reference proteome</keyword>
<keyword evidence="2" id="KW-0732">Signal</keyword>
<name>A0A3G1KSY5_FORW1</name>
<sequence length="141" mass="14928">MRKKMISFLYGLLLLGSCFLLVACQGQPTEKATYQLDLSGTVQAGVIDYLGLEMNVYRDAQSNPCGDCPDQPVSVYAGAGAEEVAGALAEAVKRADDIWVVKSLKGTTLLLEEKNIGTAKEPAPPEAPPGLTIRGTFTAAH</sequence>
<feature type="chain" id="PRO_5039123205" description="Lipoprotein" evidence="2">
    <location>
        <begin position="24"/>
        <end position="141"/>
    </location>
</feature>
<evidence type="ECO:0000313" key="4">
    <source>
        <dbReference type="Proteomes" id="UP000323521"/>
    </source>
</evidence>
<evidence type="ECO:0008006" key="5">
    <source>
        <dbReference type="Google" id="ProtNLM"/>
    </source>
</evidence>
<protein>
    <recommendedName>
        <fullName evidence="5">Lipoprotein</fullName>
    </recommendedName>
</protein>
<dbReference type="KEGG" id="fwa:DCMF_13240"/>